<evidence type="ECO:0000313" key="2">
    <source>
        <dbReference type="Proteomes" id="UP001060170"/>
    </source>
</evidence>
<dbReference type="Proteomes" id="UP001060170">
    <property type="component" value="Chromosome 4"/>
</dbReference>
<organism evidence="1 2">
    <name type="scientific">Puccinia striiformis f. sp. tritici</name>
    <dbReference type="NCBI Taxonomy" id="168172"/>
    <lineage>
        <taxon>Eukaryota</taxon>
        <taxon>Fungi</taxon>
        <taxon>Dikarya</taxon>
        <taxon>Basidiomycota</taxon>
        <taxon>Pucciniomycotina</taxon>
        <taxon>Pucciniomycetes</taxon>
        <taxon>Pucciniales</taxon>
        <taxon>Pucciniaceae</taxon>
        <taxon>Puccinia</taxon>
    </lineage>
</organism>
<keyword evidence="2" id="KW-1185">Reference proteome</keyword>
<reference evidence="1 2" key="3">
    <citation type="journal article" date="2022" name="Microbiol. Spectr.">
        <title>Folding features and dynamics of 3D genome architecture in plant fungal pathogens.</title>
        <authorList>
            <person name="Xia C."/>
        </authorList>
    </citation>
    <scope>NUCLEOTIDE SEQUENCE [LARGE SCALE GENOMIC DNA]</scope>
    <source>
        <strain evidence="1 2">93-210</strain>
    </source>
</reference>
<reference evidence="2" key="2">
    <citation type="journal article" date="2018" name="Mol. Plant Microbe Interact.">
        <title>Genome sequence resources for the wheat stripe rust pathogen (Puccinia striiformis f. sp. tritici) and the barley stripe rust pathogen (Puccinia striiformis f. sp. hordei).</title>
        <authorList>
            <person name="Xia C."/>
            <person name="Wang M."/>
            <person name="Yin C."/>
            <person name="Cornejo O.E."/>
            <person name="Hulbert S.H."/>
            <person name="Chen X."/>
        </authorList>
    </citation>
    <scope>NUCLEOTIDE SEQUENCE [LARGE SCALE GENOMIC DNA]</scope>
    <source>
        <strain evidence="2">93-210</strain>
    </source>
</reference>
<reference evidence="2" key="1">
    <citation type="journal article" date="2018" name="BMC Genomics">
        <title>Genomic insights into host adaptation between the wheat stripe rust pathogen (Puccinia striiformis f. sp. tritici) and the barley stripe rust pathogen (Puccinia striiformis f. sp. hordei).</title>
        <authorList>
            <person name="Xia C."/>
            <person name="Wang M."/>
            <person name="Yin C."/>
            <person name="Cornejo O.E."/>
            <person name="Hulbert S.H."/>
            <person name="Chen X."/>
        </authorList>
    </citation>
    <scope>NUCLEOTIDE SEQUENCE [LARGE SCALE GENOMIC DNA]</scope>
    <source>
        <strain evidence="2">93-210</strain>
    </source>
</reference>
<evidence type="ECO:0000313" key="1">
    <source>
        <dbReference type="EMBL" id="KAI7956811.1"/>
    </source>
</evidence>
<comment type="caution">
    <text evidence="1">The sequence shown here is derived from an EMBL/GenBank/DDBJ whole genome shotgun (WGS) entry which is preliminary data.</text>
</comment>
<proteinExistence type="predicted"/>
<name>A0ACC0EN34_9BASI</name>
<accession>A0ACC0EN34</accession>
<protein>
    <submittedName>
        <fullName evidence="1">Uncharacterized protein</fullName>
    </submittedName>
</protein>
<sequence length="446" mass="51432">MSFSIALTQGSGQQLRRHSGFDTEVSGVWRTNEMAELEFKPADGLEHQQLEEQRDLIIHGFNTLIHHYYEPIDLPHRRAEMEEQMLILSVDENGLKDMALNMVLLTLKQLKRLIIGLSRILDPSDLQQATELKFKRILNIQSKVAWCMRHVRCVITLVYPEPTTARVRTDDRHLKRLKSCRLRSLRSTFLQACQDICPSFGAAIELVEHMKMNVSPEEFERRSTEHFASTYYAKQAALSIDSTIEAIEGSDWDIATKRWDHEFEGNQHTLQWIQDSIGPKPSIFRRKNQKSTKKYAREPVMGLAELLIPIIKLSRLFFNKISVRGINIEWLPLFTVMCSEQIESLAKSHERVSDSLVCILYLLNDADSAQGAVTQTEFIGFALHHKGIFEAPLLVVFLYLIPAIPDTDGFPIQKYYKDWLITWKTQLTLAIENFINFVRSFGDNPL</sequence>
<gene>
    <name evidence="1" type="ORF">MJO28_003906</name>
</gene>
<dbReference type="EMBL" id="CM045868">
    <property type="protein sequence ID" value="KAI7956811.1"/>
    <property type="molecule type" value="Genomic_DNA"/>
</dbReference>